<dbReference type="PANTHER" id="PTHR48111:SF22">
    <property type="entry name" value="REGULATOR OF RPOS"/>
    <property type="match status" value="1"/>
</dbReference>
<dbReference type="SUPFAM" id="SSF52172">
    <property type="entry name" value="CheY-like"/>
    <property type="match status" value="1"/>
</dbReference>
<sequence>MTIGQNVLMDDEPTPSLLVVADDEDVLTSLERGLRLSGFDMTSAKTGPDALGVLAEARPQAVVVDIDQPTLRGVSVVSAVRSVDNRIPVCVLSGRSAISDRVPGLAEGADDFMYKPYRLSELVTRVRGLLCPPVLVTNFSTETISVGPLMVETGRRRASINGIEIQLTRREFDLLAVLAQHATEILSRARLLELVWGNSHFAADTRVVDAFIDSVRSKLDLVCGPRLLHTVPSAGFVLRVQQ</sequence>
<dbReference type="GO" id="GO:0005829">
    <property type="term" value="C:cytosol"/>
    <property type="evidence" value="ECO:0007669"/>
    <property type="project" value="TreeGrafter"/>
</dbReference>
<keyword evidence="5 8" id="KW-0238">DNA-binding</keyword>
<dbReference type="InterPro" id="IPR001867">
    <property type="entry name" value="OmpR/PhoB-type_DNA-bd"/>
</dbReference>
<dbReference type="Gene3D" id="3.40.50.2300">
    <property type="match status" value="1"/>
</dbReference>
<evidence type="ECO:0000256" key="7">
    <source>
        <dbReference type="PROSITE-ProRule" id="PRU00169"/>
    </source>
</evidence>
<evidence type="ECO:0000259" key="10">
    <source>
        <dbReference type="PROSITE" id="PS51755"/>
    </source>
</evidence>
<dbReference type="AlphaFoldDB" id="U5WMM5"/>
<reference evidence="11 12" key="1">
    <citation type="submission" date="2013-10" db="EMBL/GenBank/DDBJ databases">
        <title>Genome sequence of Mycobacterium kansasii.</title>
        <authorList>
            <consortium name="McGill University Mycobacterium genome consortium"/>
            <person name="Veyrier F.J."/>
            <person name="Behr M.A."/>
        </authorList>
    </citation>
    <scope>NUCLEOTIDE SEQUENCE [LARGE SCALE GENOMIC DNA]</scope>
    <source>
        <strain evidence="11 12">ATCC 12478</strain>
    </source>
</reference>
<evidence type="ECO:0000259" key="9">
    <source>
        <dbReference type="PROSITE" id="PS50110"/>
    </source>
</evidence>
<keyword evidence="2 7" id="KW-0597">Phosphoprotein</keyword>
<dbReference type="EMBL" id="CP006835">
    <property type="protein sequence ID" value="AGZ49285.1"/>
    <property type="molecule type" value="Genomic_DNA"/>
</dbReference>
<dbReference type="HOGENOM" id="CLU_000445_30_1_11"/>
<gene>
    <name evidence="11" type="ORF">MKAN_02480</name>
</gene>
<keyword evidence="3" id="KW-0902">Two-component regulatory system</keyword>
<dbReference type="PROSITE" id="PS50110">
    <property type="entry name" value="RESPONSE_REGULATORY"/>
    <property type="match status" value="1"/>
</dbReference>
<evidence type="ECO:0000313" key="11">
    <source>
        <dbReference type="EMBL" id="AGZ49285.1"/>
    </source>
</evidence>
<comment type="subcellular location">
    <subcellularLocation>
        <location evidence="1">Cytoplasm</location>
    </subcellularLocation>
</comment>
<dbReference type="eggNOG" id="COG0745">
    <property type="taxonomic scope" value="Bacteria"/>
</dbReference>
<dbReference type="GO" id="GO:0000156">
    <property type="term" value="F:phosphorelay response regulator activity"/>
    <property type="evidence" value="ECO:0007669"/>
    <property type="project" value="TreeGrafter"/>
</dbReference>
<dbReference type="Gene3D" id="1.10.10.10">
    <property type="entry name" value="Winged helix-like DNA-binding domain superfamily/Winged helix DNA-binding domain"/>
    <property type="match status" value="1"/>
</dbReference>
<dbReference type="Proteomes" id="UP000017786">
    <property type="component" value="Chromosome"/>
</dbReference>
<evidence type="ECO:0000256" key="1">
    <source>
        <dbReference type="ARBA" id="ARBA00004496"/>
    </source>
</evidence>
<evidence type="ECO:0000256" key="5">
    <source>
        <dbReference type="ARBA" id="ARBA00023125"/>
    </source>
</evidence>
<dbReference type="GO" id="GO:0032993">
    <property type="term" value="C:protein-DNA complex"/>
    <property type="evidence" value="ECO:0007669"/>
    <property type="project" value="TreeGrafter"/>
</dbReference>
<dbReference type="Pfam" id="PF00486">
    <property type="entry name" value="Trans_reg_C"/>
    <property type="match status" value="1"/>
</dbReference>
<dbReference type="GO" id="GO:0006355">
    <property type="term" value="P:regulation of DNA-templated transcription"/>
    <property type="evidence" value="ECO:0007669"/>
    <property type="project" value="InterPro"/>
</dbReference>
<evidence type="ECO:0000256" key="8">
    <source>
        <dbReference type="PROSITE-ProRule" id="PRU01091"/>
    </source>
</evidence>
<dbReference type="InterPro" id="IPR011006">
    <property type="entry name" value="CheY-like_superfamily"/>
</dbReference>
<dbReference type="PROSITE" id="PS51755">
    <property type="entry name" value="OMPR_PHOB"/>
    <property type="match status" value="1"/>
</dbReference>
<dbReference type="Pfam" id="PF00072">
    <property type="entry name" value="Response_reg"/>
    <property type="match status" value="1"/>
</dbReference>
<dbReference type="SMART" id="SM00448">
    <property type="entry name" value="REC"/>
    <property type="match status" value="1"/>
</dbReference>
<feature type="modified residue" description="4-aspartylphosphate" evidence="7">
    <location>
        <position position="65"/>
    </location>
</feature>
<dbReference type="CDD" id="cd00383">
    <property type="entry name" value="trans_reg_C"/>
    <property type="match status" value="1"/>
</dbReference>
<evidence type="ECO:0000256" key="2">
    <source>
        <dbReference type="ARBA" id="ARBA00022553"/>
    </source>
</evidence>
<dbReference type="InterPro" id="IPR036388">
    <property type="entry name" value="WH-like_DNA-bd_sf"/>
</dbReference>
<keyword evidence="4" id="KW-0805">Transcription regulation</keyword>
<protein>
    <submittedName>
        <fullName evidence="11">Transcriptional regulator</fullName>
    </submittedName>
</protein>
<dbReference type="SMART" id="SM00862">
    <property type="entry name" value="Trans_reg_C"/>
    <property type="match status" value="1"/>
</dbReference>
<dbReference type="PANTHER" id="PTHR48111">
    <property type="entry name" value="REGULATOR OF RPOS"/>
    <property type="match status" value="1"/>
</dbReference>
<dbReference type="InterPro" id="IPR001789">
    <property type="entry name" value="Sig_transdc_resp-reg_receiver"/>
</dbReference>
<evidence type="ECO:0000256" key="3">
    <source>
        <dbReference type="ARBA" id="ARBA00023012"/>
    </source>
</evidence>
<evidence type="ECO:0000256" key="4">
    <source>
        <dbReference type="ARBA" id="ARBA00023015"/>
    </source>
</evidence>
<dbReference type="GO" id="GO:0000976">
    <property type="term" value="F:transcription cis-regulatory region binding"/>
    <property type="evidence" value="ECO:0007669"/>
    <property type="project" value="TreeGrafter"/>
</dbReference>
<accession>U5WMM5</accession>
<feature type="DNA-binding region" description="OmpR/PhoB-type" evidence="8">
    <location>
        <begin position="141"/>
        <end position="240"/>
    </location>
</feature>
<keyword evidence="6" id="KW-0804">Transcription</keyword>
<proteinExistence type="predicted"/>
<evidence type="ECO:0000313" key="12">
    <source>
        <dbReference type="Proteomes" id="UP000017786"/>
    </source>
</evidence>
<evidence type="ECO:0000256" key="6">
    <source>
        <dbReference type="ARBA" id="ARBA00023163"/>
    </source>
</evidence>
<feature type="domain" description="Response regulatory" evidence="9">
    <location>
        <begin position="16"/>
        <end position="130"/>
    </location>
</feature>
<dbReference type="InterPro" id="IPR039420">
    <property type="entry name" value="WalR-like"/>
</dbReference>
<feature type="domain" description="OmpR/PhoB-type" evidence="10">
    <location>
        <begin position="141"/>
        <end position="240"/>
    </location>
</feature>
<organism evidence="11 12">
    <name type="scientific">Mycobacterium kansasii ATCC 12478</name>
    <dbReference type="NCBI Taxonomy" id="557599"/>
    <lineage>
        <taxon>Bacteria</taxon>
        <taxon>Bacillati</taxon>
        <taxon>Actinomycetota</taxon>
        <taxon>Actinomycetes</taxon>
        <taxon>Mycobacteriales</taxon>
        <taxon>Mycobacteriaceae</taxon>
        <taxon>Mycobacterium</taxon>
    </lineage>
</organism>
<dbReference type="KEGG" id="mkn:MKAN_02480"/>
<name>U5WMM5_MYCKA</name>